<evidence type="ECO:0000256" key="1">
    <source>
        <dbReference type="SAM" id="MobiDB-lite"/>
    </source>
</evidence>
<dbReference type="EMBL" id="LGRX02001089">
    <property type="protein sequence ID" value="KAK3286922.1"/>
    <property type="molecule type" value="Genomic_DNA"/>
</dbReference>
<evidence type="ECO:0000313" key="3">
    <source>
        <dbReference type="Proteomes" id="UP001190700"/>
    </source>
</evidence>
<comment type="caution">
    <text evidence="2">The sequence shown here is derived from an EMBL/GenBank/DDBJ whole genome shotgun (WGS) entry which is preliminary data.</text>
</comment>
<protein>
    <submittedName>
        <fullName evidence="2">Uncharacterized protein</fullName>
    </submittedName>
</protein>
<evidence type="ECO:0000313" key="2">
    <source>
        <dbReference type="EMBL" id="KAK3286922.1"/>
    </source>
</evidence>
<dbReference type="Proteomes" id="UP001190700">
    <property type="component" value="Unassembled WGS sequence"/>
</dbReference>
<organism evidence="2 3">
    <name type="scientific">Cymbomonas tetramitiformis</name>
    <dbReference type="NCBI Taxonomy" id="36881"/>
    <lineage>
        <taxon>Eukaryota</taxon>
        <taxon>Viridiplantae</taxon>
        <taxon>Chlorophyta</taxon>
        <taxon>Pyramimonadophyceae</taxon>
        <taxon>Pyramimonadales</taxon>
        <taxon>Pyramimonadaceae</taxon>
        <taxon>Cymbomonas</taxon>
    </lineage>
</organism>
<keyword evidence="3" id="KW-1185">Reference proteome</keyword>
<reference evidence="2 3" key="1">
    <citation type="journal article" date="2015" name="Genome Biol. Evol.">
        <title>Comparative Genomics of a Bacterivorous Green Alga Reveals Evolutionary Causalities and Consequences of Phago-Mixotrophic Mode of Nutrition.</title>
        <authorList>
            <person name="Burns J.A."/>
            <person name="Paasch A."/>
            <person name="Narechania A."/>
            <person name="Kim E."/>
        </authorList>
    </citation>
    <scope>NUCLEOTIDE SEQUENCE [LARGE SCALE GENOMIC DNA]</scope>
    <source>
        <strain evidence="2 3">PLY_AMNH</strain>
    </source>
</reference>
<name>A0AAE0LIZ1_9CHLO</name>
<sequence>MHRALLSTGSCWDAGGEAGEAASGRRLAGAGGEALEAASERRLAGAGVEALEAASGRRLAGHRGHPHVCSTQLPIQENPGDVPPPGVINGAVEASALQEKVRSRSRRGAWRTAGVISRQLQCSSSSGARMQRIDKLSRTFEHRVSSVGATPERLESTQAEAAWCLHTGVWVQARWRIRLSKKQQQMWELFQRGALRPGDEGADSVPLPAKDLEEPHEGEAPHRLLPDELQHLHTAHLGFEFAYKTAQSFLQELVGKIGSLYCDSWTEDGSSGRTEMEHSGPLRV</sequence>
<feature type="region of interest" description="Disordered" evidence="1">
    <location>
        <begin position="57"/>
        <end position="79"/>
    </location>
</feature>
<feature type="compositionally biased region" description="Basic and acidic residues" evidence="1">
    <location>
        <begin position="210"/>
        <end position="219"/>
    </location>
</feature>
<accession>A0AAE0LIZ1</accession>
<dbReference type="AlphaFoldDB" id="A0AAE0LIZ1"/>
<feature type="region of interest" description="Disordered" evidence="1">
    <location>
        <begin position="198"/>
        <end position="219"/>
    </location>
</feature>
<proteinExistence type="predicted"/>
<gene>
    <name evidence="2" type="ORF">CYMTET_5546</name>
</gene>